<keyword evidence="7" id="KW-0862">Zinc</keyword>
<gene>
    <name evidence="9" type="ORF">GT747_12270</name>
    <name evidence="10" type="ORF">SAMN05444424_2228</name>
</gene>
<dbReference type="EMBL" id="WWVX01000008">
    <property type="protein sequence ID" value="MZL70523.1"/>
    <property type="molecule type" value="Genomic_DNA"/>
</dbReference>
<keyword evidence="6 8" id="KW-0472">Membrane</keyword>
<feature type="transmembrane region" description="Helical" evidence="8">
    <location>
        <begin position="44"/>
        <end position="65"/>
    </location>
</feature>
<feature type="binding site" evidence="7">
    <location>
        <position position="66"/>
    </location>
    <ligand>
        <name>Zn(2+)</name>
        <dbReference type="ChEBI" id="CHEBI:29105"/>
    </ligand>
</feature>
<comment type="subcellular location">
    <subcellularLocation>
        <location evidence="1">Cell membrane</location>
        <topology evidence="1">Multi-pass membrane protein</topology>
    </subcellularLocation>
</comment>
<dbReference type="PANTHER" id="PTHR20855:SF3">
    <property type="entry name" value="LD03007P"/>
    <property type="match status" value="1"/>
</dbReference>
<evidence type="ECO:0000256" key="4">
    <source>
        <dbReference type="ARBA" id="ARBA00022692"/>
    </source>
</evidence>
<feature type="transmembrane region" description="Helical" evidence="8">
    <location>
        <begin position="161"/>
        <end position="181"/>
    </location>
</feature>
<dbReference type="RefSeq" id="WP_021660262.1">
    <property type="nucleotide sequence ID" value="NZ_FQVY01000003.1"/>
</dbReference>
<evidence type="ECO:0000256" key="2">
    <source>
        <dbReference type="ARBA" id="ARBA00008488"/>
    </source>
</evidence>
<evidence type="ECO:0000313" key="11">
    <source>
        <dbReference type="Proteomes" id="UP000184089"/>
    </source>
</evidence>
<keyword evidence="4 8" id="KW-0812">Transmembrane</keyword>
<feature type="transmembrane region" description="Helical" evidence="8">
    <location>
        <begin position="134"/>
        <end position="154"/>
    </location>
</feature>
<dbReference type="GO" id="GO:0140911">
    <property type="term" value="F:pore-forming activity"/>
    <property type="evidence" value="ECO:0007669"/>
    <property type="project" value="InterPro"/>
</dbReference>
<name>A0AAQ1RWN3_9FIRM</name>
<evidence type="ECO:0000256" key="3">
    <source>
        <dbReference type="ARBA" id="ARBA00022475"/>
    </source>
</evidence>
<keyword evidence="3" id="KW-1003">Cell membrane</keyword>
<evidence type="ECO:0000256" key="7">
    <source>
        <dbReference type="PIRSR" id="PIRSR604254-1"/>
    </source>
</evidence>
<dbReference type="EMBL" id="FQVY01000003">
    <property type="protein sequence ID" value="SHG35642.1"/>
    <property type="molecule type" value="Genomic_DNA"/>
</dbReference>
<dbReference type="NCBIfam" id="TIGR01065">
    <property type="entry name" value="hlyIII"/>
    <property type="match status" value="1"/>
</dbReference>
<dbReference type="Proteomes" id="UP000474718">
    <property type="component" value="Unassembled WGS sequence"/>
</dbReference>
<keyword evidence="5 8" id="KW-1133">Transmembrane helix</keyword>
<evidence type="ECO:0000313" key="10">
    <source>
        <dbReference type="EMBL" id="SHG35642.1"/>
    </source>
</evidence>
<dbReference type="InterPro" id="IPR005744">
    <property type="entry name" value="Hy-lIII"/>
</dbReference>
<organism evidence="10 11">
    <name type="scientific">Bittarella massiliensis</name>
    <name type="common">ex Durand et al. 2017</name>
    <dbReference type="NCBI Taxonomy" id="1720313"/>
    <lineage>
        <taxon>Bacteria</taxon>
        <taxon>Bacillati</taxon>
        <taxon>Bacillota</taxon>
        <taxon>Clostridia</taxon>
        <taxon>Eubacteriales</taxon>
        <taxon>Oscillospiraceae</taxon>
        <taxon>Bittarella (ex Durand et al. 2017)</taxon>
    </lineage>
</organism>
<dbReference type="PANTHER" id="PTHR20855">
    <property type="entry name" value="ADIPOR/PROGESTIN RECEPTOR-RELATED"/>
    <property type="match status" value="1"/>
</dbReference>
<reference evidence="9 12" key="3">
    <citation type="journal article" date="2019" name="Nat. Med.">
        <title>A library of human gut bacterial isolates paired with longitudinal multiomics data enables mechanistic microbiome research.</title>
        <authorList>
            <person name="Poyet M."/>
            <person name="Groussin M."/>
            <person name="Gibbons S.M."/>
            <person name="Avila-Pacheco J."/>
            <person name="Jiang X."/>
            <person name="Kearney S.M."/>
            <person name="Perrotta A.R."/>
            <person name="Berdy B."/>
            <person name="Zhao S."/>
            <person name="Lieberman T.D."/>
            <person name="Swanson P.K."/>
            <person name="Smith M."/>
            <person name="Roesemann S."/>
            <person name="Alexander J.E."/>
            <person name="Rich S.A."/>
            <person name="Livny J."/>
            <person name="Vlamakis H."/>
            <person name="Clish C."/>
            <person name="Bullock K."/>
            <person name="Deik A."/>
            <person name="Scott J."/>
            <person name="Pierce K.A."/>
            <person name="Xavier R.J."/>
            <person name="Alm E.J."/>
        </authorList>
    </citation>
    <scope>NUCLEOTIDE SEQUENCE [LARGE SCALE GENOMIC DNA]</scope>
    <source>
        <strain evidence="9 12">BIOML-A2</strain>
    </source>
</reference>
<feature type="transmembrane region" description="Helical" evidence="8">
    <location>
        <begin position="85"/>
        <end position="101"/>
    </location>
</feature>
<keyword evidence="7" id="KW-0479">Metal-binding</keyword>
<sequence>MPSFFSRARDPVDSYTHFIGIALAGLGSILIAVGALVNRTPLRYALPALVFCLSMLALYTASTVYHYSNGDPARVRRLRKLDHSMIYVLIAGTYTPIFFRFQPFERAALFIGILWGVALAGIAVKLVWITAPNWVSALVYLVMGWSILFDLSIFSRMGGGMIALLAIGGVCYTVGAVMYALKRPNPSPQFGHHELFHIFVLLGTFFHFMAVLFYVVF</sequence>
<keyword evidence="12" id="KW-1185">Reference proteome</keyword>
<evidence type="ECO:0000256" key="1">
    <source>
        <dbReference type="ARBA" id="ARBA00004651"/>
    </source>
</evidence>
<accession>A0AAQ1RWN3</accession>
<feature type="transmembrane region" description="Helical" evidence="8">
    <location>
        <begin position="108"/>
        <end position="128"/>
    </location>
</feature>
<feature type="transmembrane region" description="Helical" evidence="8">
    <location>
        <begin position="196"/>
        <end position="216"/>
    </location>
</feature>
<dbReference type="Proteomes" id="UP000184089">
    <property type="component" value="Unassembled WGS sequence"/>
</dbReference>
<feature type="binding site" evidence="7">
    <location>
        <position position="193"/>
    </location>
    <ligand>
        <name>Zn(2+)</name>
        <dbReference type="ChEBI" id="CHEBI:29105"/>
    </ligand>
</feature>
<dbReference type="GO" id="GO:0046872">
    <property type="term" value="F:metal ion binding"/>
    <property type="evidence" value="ECO:0007669"/>
    <property type="project" value="UniProtKB-KW"/>
</dbReference>
<evidence type="ECO:0000256" key="8">
    <source>
        <dbReference type="SAM" id="Phobius"/>
    </source>
</evidence>
<feature type="binding site" evidence="7">
    <location>
        <position position="197"/>
    </location>
    <ligand>
        <name>Zn(2+)</name>
        <dbReference type="ChEBI" id="CHEBI:29105"/>
    </ligand>
</feature>
<evidence type="ECO:0000313" key="12">
    <source>
        <dbReference type="Proteomes" id="UP000474718"/>
    </source>
</evidence>
<reference evidence="10" key="2">
    <citation type="submission" date="2016-11" db="EMBL/GenBank/DDBJ databases">
        <authorList>
            <person name="Varghese N."/>
            <person name="Submissions S."/>
        </authorList>
    </citation>
    <scope>NUCLEOTIDE SEQUENCE</scope>
    <source>
        <strain evidence="10">DSM 4029</strain>
    </source>
</reference>
<dbReference type="AlphaFoldDB" id="A0AAQ1RWN3"/>
<dbReference type="GO" id="GO:0005886">
    <property type="term" value="C:plasma membrane"/>
    <property type="evidence" value="ECO:0007669"/>
    <property type="project" value="UniProtKB-SubCell"/>
</dbReference>
<reference evidence="11" key="1">
    <citation type="submission" date="2016-11" db="EMBL/GenBank/DDBJ databases">
        <authorList>
            <person name="Jaros S."/>
            <person name="Januszkiewicz K."/>
            <person name="Wedrychowicz H."/>
        </authorList>
    </citation>
    <scope>NUCLEOTIDE SEQUENCE [LARGE SCALE GENOMIC DNA]</scope>
    <source>
        <strain evidence="11">DSM 4029</strain>
    </source>
</reference>
<evidence type="ECO:0000256" key="6">
    <source>
        <dbReference type="ARBA" id="ARBA00023136"/>
    </source>
</evidence>
<proteinExistence type="inferred from homology"/>
<comment type="similarity">
    <text evidence="2">Belongs to the UPF0073 (Hly-III) family.</text>
</comment>
<feature type="transmembrane region" description="Helical" evidence="8">
    <location>
        <begin position="15"/>
        <end position="37"/>
    </location>
</feature>
<dbReference type="InterPro" id="IPR004254">
    <property type="entry name" value="AdipoR/HlyIII-related"/>
</dbReference>
<evidence type="ECO:0000256" key="5">
    <source>
        <dbReference type="ARBA" id="ARBA00022989"/>
    </source>
</evidence>
<protein>
    <submittedName>
        <fullName evidence="9 10">Hemolysin III</fullName>
    </submittedName>
</protein>
<dbReference type="Pfam" id="PF03006">
    <property type="entry name" value="HlyIII"/>
    <property type="match status" value="1"/>
</dbReference>
<comment type="caution">
    <text evidence="10">The sequence shown here is derived from an EMBL/GenBank/DDBJ whole genome shotgun (WGS) entry which is preliminary data.</text>
</comment>
<evidence type="ECO:0000313" key="9">
    <source>
        <dbReference type="EMBL" id="MZL70523.1"/>
    </source>
</evidence>